<evidence type="ECO:0000256" key="1">
    <source>
        <dbReference type="SAM" id="Phobius"/>
    </source>
</evidence>
<organism evidence="2 3">
    <name type="scientific">Pontibacter cellulosilyticus</name>
    <dbReference type="NCBI Taxonomy" id="1720253"/>
    <lineage>
        <taxon>Bacteria</taxon>
        <taxon>Pseudomonadati</taxon>
        <taxon>Bacteroidota</taxon>
        <taxon>Cytophagia</taxon>
        <taxon>Cytophagales</taxon>
        <taxon>Hymenobacteraceae</taxon>
        <taxon>Pontibacter</taxon>
    </lineage>
</organism>
<proteinExistence type="predicted"/>
<comment type="caution">
    <text evidence="2">The sequence shown here is derived from an EMBL/GenBank/DDBJ whole genome shotgun (WGS) entry which is preliminary data.</text>
</comment>
<protein>
    <submittedName>
        <fullName evidence="2">DUF4184 family protein</fullName>
    </submittedName>
</protein>
<dbReference type="EMBL" id="JACRVF010000002">
    <property type="protein sequence ID" value="MBC5993162.1"/>
    <property type="molecule type" value="Genomic_DNA"/>
</dbReference>
<keyword evidence="1" id="KW-0472">Membrane</keyword>
<name>A0A923N7F8_9BACT</name>
<feature type="transmembrane region" description="Helical" evidence="1">
    <location>
        <begin position="156"/>
        <end position="176"/>
    </location>
</feature>
<dbReference type="InterPro" id="IPR025238">
    <property type="entry name" value="DUF4184"/>
</dbReference>
<evidence type="ECO:0000313" key="3">
    <source>
        <dbReference type="Proteomes" id="UP000603640"/>
    </source>
</evidence>
<gene>
    <name evidence="2" type="ORF">H8S84_09985</name>
</gene>
<evidence type="ECO:0000313" key="2">
    <source>
        <dbReference type="EMBL" id="MBC5993162.1"/>
    </source>
</evidence>
<keyword evidence="3" id="KW-1185">Reference proteome</keyword>
<accession>A0A923N7F8</accession>
<keyword evidence="1" id="KW-0812">Transmembrane</keyword>
<feature type="transmembrane region" description="Helical" evidence="1">
    <location>
        <begin position="52"/>
        <end position="74"/>
    </location>
</feature>
<keyword evidence="1" id="KW-1133">Transmembrane helix</keyword>
<sequence>MPFTAAHPAIVLPLKYKFGRFFSTTGLVIGSIAPDFAYFLNPIITTKVSHTLKGVLVFNLPITLILAFVFHAIVREQVIRFLPGFLERRAAVAAHAKWFSYLRGNWHIFLASAVIGILSHLFWDSFTHYSGYFVRNYSILRRPVDFFGFALPLCRWVQHFSTFAGLTAIAFYVLLLPTYGAARGSKYGWLYFWLAVFASGLLLFLLKTPDINSIAQVEMWVVRFISGCLAAVILLTAFLKLWRKLLKVRR</sequence>
<dbReference type="Proteomes" id="UP000603640">
    <property type="component" value="Unassembled WGS sequence"/>
</dbReference>
<feature type="transmembrane region" description="Helical" evidence="1">
    <location>
        <begin position="220"/>
        <end position="242"/>
    </location>
</feature>
<dbReference type="AlphaFoldDB" id="A0A923N7F8"/>
<feature type="transmembrane region" description="Helical" evidence="1">
    <location>
        <begin position="188"/>
        <end position="208"/>
    </location>
</feature>
<feature type="transmembrane region" description="Helical" evidence="1">
    <location>
        <begin position="106"/>
        <end position="123"/>
    </location>
</feature>
<dbReference type="RefSeq" id="WP_187067167.1">
    <property type="nucleotide sequence ID" value="NZ_JACRVF010000002.1"/>
</dbReference>
<reference evidence="2" key="1">
    <citation type="submission" date="2020-08" db="EMBL/GenBank/DDBJ databases">
        <title>Pontibacter sp. SD6 16S ribosomal RNA gene Genome sequencing and assembly.</title>
        <authorList>
            <person name="Kang M."/>
        </authorList>
    </citation>
    <scope>NUCLEOTIDE SEQUENCE</scope>
    <source>
        <strain evidence="2">SD6</strain>
    </source>
</reference>
<dbReference type="Pfam" id="PF13803">
    <property type="entry name" value="DUF4184"/>
    <property type="match status" value="1"/>
</dbReference>
<feature type="transmembrane region" description="Helical" evidence="1">
    <location>
        <begin position="21"/>
        <end position="40"/>
    </location>
</feature>